<feature type="region of interest" description="Disordered" evidence="1">
    <location>
        <begin position="45"/>
        <end position="74"/>
    </location>
</feature>
<feature type="region of interest" description="Disordered" evidence="1">
    <location>
        <begin position="1"/>
        <end position="23"/>
    </location>
</feature>
<dbReference type="Proteomes" id="UP001239795">
    <property type="component" value="Unassembled WGS sequence"/>
</dbReference>
<dbReference type="EMBL" id="MLGG01000013">
    <property type="protein sequence ID" value="KAK1458898.1"/>
    <property type="molecule type" value="Genomic_DNA"/>
</dbReference>
<accession>A0AAI9UKV2</accession>
<reference evidence="2 3" key="1">
    <citation type="submission" date="2016-10" db="EMBL/GenBank/DDBJ databases">
        <title>The genome sequence of Colletotrichum fioriniae PJ7.</title>
        <authorList>
            <person name="Baroncelli R."/>
        </authorList>
    </citation>
    <scope>NUCLEOTIDE SEQUENCE [LARGE SCALE GENOMIC DNA]</scope>
    <source>
        <strain evidence="2">Col 31</strain>
    </source>
</reference>
<name>A0AAI9UKV2_9PEZI</name>
<keyword evidence="3" id="KW-1185">Reference proteome</keyword>
<feature type="compositionally biased region" description="Polar residues" evidence="1">
    <location>
        <begin position="45"/>
        <end position="59"/>
    </location>
</feature>
<evidence type="ECO:0000313" key="3">
    <source>
        <dbReference type="Proteomes" id="UP001239795"/>
    </source>
</evidence>
<feature type="non-terminal residue" evidence="2">
    <location>
        <position position="1"/>
    </location>
</feature>
<comment type="caution">
    <text evidence="2">The sequence shown here is derived from an EMBL/GenBank/DDBJ whole genome shotgun (WGS) entry which is preliminary data.</text>
</comment>
<gene>
    <name evidence="2" type="ORF">CMEL01_01897</name>
</gene>
<evidence type="ECO:0000313" key="2">
    <source>
        <dbReference type="EMBL" id="KAK1458898.1"/>
    </source>
</evidence>
<evidence type="ECO:0000256" key="1">
    <source>
        <dbReference type="SAM" id="MobiDB-lite"/>
    </source>
</evidence>
<dbReference type="AlphaFoldDB" id="A0AAI9UKV2"/>
<organism evidence="2 3">
    <name type="scientific">Colletotrichum melonis</name>
    <dbReference type="NCBI Taxonomy" id="1209925"/>
    <lineage>
        <taxon>Eukaryota</taxon>
        <taxon>Fungi</taxon>
        <taxon>Dikarya</taxon>
        <taxon>Ascomycota</taxon>
        <taxon>Pezizomycotina</taxon>
        <taxon>Sordariomycetes</taxon>
        <taxon>Hypocreomycetidae</taxon>
        <taxon>Glomerellales</taxon>
        <taxon>Glomerellaceae</taxon>
        <taxon>Colletotrichum</taxon>
        <taxon>Colletotrichum acutatum species complex</taxon>
    </lineage>
</organism>
<proteinExistence type="predicted"/>
<protein>
    <submittedName>
        <fullName evidence="2">Uncharacterized protein</fullName>
    </submittedName>
</protein>
<sequence>SPKTPRGPSRALPRFTSTGLADWPPQQGRLVNAGFSLQRFCLLSSQPSAGGQGSCTVPQPGSREPETRDLRDTFVPGSGPGALLAWSRRRPVHFMQCWCKVGYHSKSHAFAVRIEGVERMVPVESWSRRRLAPTAAAGSYYRWR</sequence>
<feature type="compositionally biased region" description="Basic and acidic residues" evidence="1">
    <location>
        <begin position="63"/>
        <end position="72"/>
    </location>
</feature>